<comment type="caution">
    <text evidence="2">The sequence shown here is derived from an EMBL/GenBank/DDBJ whole genome shotgun (WGS) entry which is preliminary data.</text>
</comment>
<accession>A0ABX0Z8Y0</accession>
<dbReference type="RefSeq" id="WP_168002083.1">
    <property type="nucleotide sequence ID" value="NZ_JAATEO010000018.1"/>
</dbReference>
<feature type="transmembrane region" description="Helical" evidence="1">
    <location>
        <begin position="6"/>
        <end position="27"/>
    </location>
</feature>
<reference evidence="2 3" key="1">
    <citation type="submission" date="2020-03" db="EMBL/GenBank/DDBJ databases">
        <title>WGS of actinomycetes isolated from Thailand.</title>
        <authorList>
            <person name="Thawai C."/>
        </authorList>
    </citation>
    <scope>NUCLEOTIDE SEQUENCE [LARGE SCALE GENOMIC DNA]</scope>
    <source>
        <strain evidence="2 3">HSS6-12</strain>
    </source>
</reference>
<sequence length="215" mass="23318">MYKLITILGPVVYAVLLIGSAIVVGSGRRGTVERRHRQFLALQAGCAALAWLLALTLAVGGEGYAAALYATVFVVVVVGAAYAHRRYLTAQHRWETRMRAPTSLEAFLTRYEANASVTWGGAGDQVRTVHVPCPFCAAAEFAVYQVSPGDDATATMLAALSTEHHCVECHRGGVYHLTRDEGRLWVTVAHTAGVDPPPWLPPYLSLTDAESRRTR</sequence>
<keyword evidence="1" id="KW-0472">Membrane</keyword>
<keyword evidence="1" id="KW-0812">Transmembrane</keyword>
<organism evidence="2 3">
    <name type="scientific">Micromonospora thermarum</name>
    <dbReference type="NCBI Taxonomy" id="2720024"/>
    <lineage>
        <taxon>Bacteria</taxon>
        <taxon>Bacillati</taxon>
        <taxon>Actinomycetota</taxon>
        <taxon>Actinomycetes</taxon>
        <taxon>Micromonosporales</taxon>
        <taxon>Micromonosporaceae</taxon>
        <taxon>Micromonospora</taxon>
    </lineage>
</organism>
<evidence type="ECO:0000313" key="3">
    <source>
        <dbReference type="Proteomes" id="UP000783871"/>
    </source>
</evidence>
<proteinExistence type="predicted"/>
<protein>
    <submittedName>
        <fullName evidence="2">Uncharacterized protein</fullName>
    </submittedName>
</protein>
<dbReference type="EMBL" id="JAATEO010000018">
    <property type="protein sequence ID" value="NJP33714.1"/>
    <property type="molecule type" value="Genomic_DNA"/>
</dbReference>
<dbReference type="Proteomes" id="UP000783871">
    <property type="component" value="Unassembled WGS sequence"/>
</dbReference>
<feature type="transmembrane region" description="Helical" evidence="1">
    <location>
        <begin position="39"/>
        <end position="58"/>
    </location>
</feature>
<keyword evidence="1" id="KW-1133">Transmembrane helix</keyword>
<evidence type="ECO:0000313" key="2">
    <source>
        <dbReference type="EMBL" id="NJP33714.1"/>
    </source>
</evidence>
<feature type="transmembrane region" description="Helical" evidence="1">
    <location>
        <begin position="64"/>
        <end position="83"/>
    </location>
</feature>
<evidence type="ECO:0000256" key="1">
    <source>
        <dbReference type="SAM" id="Phobius"/>
    </source>
</evidence>
<gene>
    <name evidence="2" type="ORF">HCJ94_17420</name>
</gene>
<keyword evidence="3" id="KW-1185">Reference proteome</keyword>
<name>A0ABX0Z8Y0_9ACTN</name>